<proteinExistence type="predicted"/>
<dbReference type="Proteomes" id="UP000654345">
    <property type="component" value="Unassembled WGS sequence"/>
</dbReference>
<sequence length="105" mass="11917">MIDSVIAVITVLIVLTKRAKKLPKLSNAGIGRISLYQFVASITYKNLFSKVKEHLETLELLENKTRFPSYTLALAAIEEFMFLHSSLRVIGTEVLYTFVRKNAKI</sequence>
<protein>
    <submittedName>
        <fullName evidence="1">Uncharacterized protein</fullName>
    </submittedName>
</protein>
<comment type="caution">
    <text evidence="1">The sequence shown here is derived from an EMBL/GenBank/DDBJ whole genome shotgun (WGS) entry which is preliminary data.</text>
</comment>
<gene>
    <name evidence="1" type="ORF">KSB_33640</name>
</gene>
<reference evidence="1 2" key="1">
    <citation type="journal article" date="2021" name="Int. J. Syst. Evol. Microbiol.">
        <title>Reticulibacter mediterranei gen. nov., sp. nov., within the new family Reticulibacteraceae fam. nov., and Ktedonospora formicarum gen. nov., sp. nov., Ktedonobacter robiniae sp. nov., Dictyobacter formicarum sp. nov. and Dictyobacter arantiisoli sp. nov., belonging to the class Ktedonobacteria.</title>
        <authorList>
            <person name="Yabe S."/>
            <person name="Zheng Y."/>
            <person name="Wang C.M."/>
            <person name="Sakai Y."/>
            <person name="Abe K."/>
            <person name="Yokota A."/>
            <person name="Donadio S."/>
            <person name="Cavaletti L."/>
            <person name="Monciardini P."/>
        </authorList>
    </citation>
    <scope>NUCLEOTIDE SEQUENCE [LARGE SCALE GENOMIC DNA]</scope>
    <source>
        <strain evidence="1 2">SOSP1-30</strain>
    </source>
</reference>
<keyword evidence="2" id="KW-1185">Reference proteome</keyword>
<accession>A0ABQ3UQ45</accession>
<evidence type="ECO:0000313" key="1">
    <source>
        <dbReference type="EMBL" id="GHO54889.1"/>
    </source>
</evidence>
<name>A0ABQ3UQ45_9CHLR</name>
<organism evidence="1 2">
    <name type="scientific">Ktedonobacter robiniae</name>
    <dbReference type="NCBI Taxonomy" id="2778365"/>
    <lineage>
        <taxon>Bacteria</taxon>
        <taxon>Bacillati</taxon>
        <taxon>Chloroflexota</taxon>
        <taxon>Ktedonobacteria</taxon>
        <taxon>Ktedonobacterales</taxon>
        <taxon>Ktedonobacteraceae</taxon>
        <taxon>Ktedonobacter</taxon>
    </lineage>
</organism>
<evidence type="ECO:0000313" key="2">
    <source>
        <dbReference type="Proteomes" id="UP000654345"/>
    </source>
</evidence>
<dbReference type="EMBL" id="BNJG01000001">
    <property type="protein sequence ID" value="GHO54889.1"/>
    <property type="molecule type" value="Genomic_DNA"/>
</dbReference>